<comment type="subunit">
    <text evidence="2 9">Monomer.</text>
</comment>
<keyword evidence="5 9" id="KW-0547">Nucleotide-binding</keyword>
<evidence type="ECO:0000256" key="12">
    <source>
        <dbReference type="SAM" id="MobiDB-lite"/>
    </source>
</evidence>
<keyword evidence="3 9" id="KW-0808">Transferase</keyword>
<comment type="function">
    <text evidence="9">Kinase that can phosphorylate various inositol polyphosphate such as Ins(3,4,5,6)P4 or Ins(1,3,4)P3.</text>
</comment>
<evidence type="ECO:0000256" key="11">
    <source>
        <dbReference type="PIRSR" id="PIRSR038186-2"/>
    </source>
</evidence>
<evidence type="ECO:0000256" key="4">
    <source>
        <dbReference type="ARBA" id="ARBA00022723"/>
    </source>
</evidence>
<evidence type="ECO:0000256" key="7">
    <source>
        <dbReference type="ARBA" id="ARBA00022840"/>
    </source>
</evidence>
<dbReference type="Gene3D" id="3.30.470.20">
    <property type="entry name" value="ATP-grasp fold, B domain"/>
    <property type="match status" value="1"/>
</dbReference>
<organism evidence="15 16">
    <name type="scientific">Apatococcus fuscideae</name>
    <dbReference type="NCBI Taxonomy" id="2026836"/>
    <lineage>
        <taxon>Eukaryota</taxon>
        <taxon>Viridiplantae</taxon>
        <taxon>Chlorophyta</taxon>
        <taxon>core chlorophytes</taxon>
        <taxon>Trebouxiophyceae</taxon>
        <taxon>Chlorellales</taxon>
        <taxon>Chlorellaceae</taxon>
        <taxon>Apatococcus</taxon>
    </lineage>
</organism>
<dbReference type="EC" id="2.7.1.134" evidence="9"/>
<dbReference type="GO" id="GO:0005737">
    <property type="term" value="C:cytoplasm"/>
    <property type="evidence" value="ECO:0007669"/>
    <property type="project" value="TreeGrafter"/>
</dbReference>
<evidence type="ECO:0000256" key="5">
    <source>
        <dbReference type="ARBA" id="ARBA00022741"/>
    </source>
</evidence>
<dbReference type="PANTHER" id="PTHR14217">
    <property type="entry name" value="INOSITOL-TETRAKISPHOSPHATE 1-KINASE"/>
    <property type="match status" value="1"/>
</dbReference>
<feature type="binding site" evidence="10">
    <location>
        <begin position="208"/>
        <end position="219"/>
    </location>
    <ligand>
        <name>ATP</name>
        <dbReference type="ChEBI" id="CHEBI:30616"/>
    </ligand>
</feature>
<feature type="region of interest" description="Disordered" evidence="12">
    <location>
        <begin position="370"/>
        <end position="397"/>
    </location>
</feature>
<evidence type="ECO:0000313" key="16">
    <source>
        <dbReference type="Proteomes" id="UP001485043"/>
    </source>
</evidence>
<dbReference type="GO" id="GO:0052726">
    <property type="term" value="F:inositol-1,3,4-trisphosphate 5-kinase activity"/>
    <property type="evidence" value="ECO:0007669"/>
    <property type="project" value="InterPro"/>
</dbReference>
<evidence type="ECO:0000259" key="14">
    <source>
        <dbReference type="Pfam" id="PF17927"/>
    </source>
</evidence>
<feature type="binding site" evidence="10">
    <location>
        <position position="163"/>
    </location>
    <ligand>
        <name>ATP</name>
        <dbReference type="ChEBI" id="CHEBI:30616"/>
    </ligand>
</feature>
<name>A0AAW1TH98_9CHLO</name>
<comment type="similarity">
    <text evidence="1 9">Belongs to the ITPK1 family.</text>
</comment>
<comment type="catalytic activity">
    <reaction evidence="9">
        <text>1D-myo-inositol 3,4,5,6-tetrakisphosphate + ATP = 1D-myo-inositol 1,3,4,5,6-pentakisphosphate + ADP + H(+)</text>
        <dbReference type="Rhea" id="RHEA:12452"/>
        <dbReference type="ChEBI" id="CHEBI:15378"/>
        <dbReference type="ChEBI" id="CHEBI:30616"/>
        <dbReference type="ChEBI" id="CHEBI:57539"/>
        <dbReference type="ChEBI" id="CHEBI:57733"/>
        <dbReference type="ChEBI" id="CHEBI:456216"/>
        <dbReference type="EC" id="2.7.1.134"/>
    </reaction>
</comment>
<evidence type="ECO:0000313" key="15">
    <source>
        <dbReference type="EMBL" id="KAK9868299.1"/>
    </source>
</evidence>
<feature type="binding site" evidence="10">
    <location>
        <position position="63"/>
    </location>
    <ligand>
        <name>1D-myo-inositol 1,3,4-trisphosphate</name>
        <dbReference type="ChEBI" id="CHEBI:58414"/>
    </ligand>
</feature>
<dbReference type="InterPro" id="IPR040464">
    <property type="entry name" value="InsP(3)kin_ATP-grasp"/>
</dbReference>
<feature type="binding site" evidence="10">
    <location>
        <position position="219"/>
    </location>
    <ligand>
        <name>1D-myo-inositol 1,3,4-trisphosphate</name>
        <dbReference type="ChEBI" id="CHEBI:58414"/>
    </ligand>
</feature>
<evidence type="ECO:0000256" key="8">
    <source>
        <dbReference type="ARBA" id="ARBA00022842"/>
    </source>
</evidence>
<dbReference type="GO" id="GO:0052725">
    <property type="term" value="F:inositol-1,3,4-trisphosphate 6-kinase activity"/>
    <property type="evidence" value="ECO:0007669"/>
    <property type="project" value="InterPro"/>
</dbReference>
<dbReference type="Pfam" id="PF17927">
    <property type="entry name" value="Ins134_P3_kin_N"/>
    <property type="match status" value="1"/>
</dbReference>
<feature type="compositionally biased region" description="Basic and acidic residues" evidence="12">
    <location>
        <begin position="376"/>
        <end position="391"/>
    </location>
</feature>
<dbReference type="GO" id="GO:0032957">
    <property type="term" value="P:inositol trisphosphate metabolic process"/>
    <property type="evidence" value="ECO:0007669"/>
    <property type="project" value="InterPro"/>
</dbReference>
<dbReference type="InterPro" id="IPR008656">
    <property type="entry name" value="Inositol_tetrakis-P_1-kinase"/>
</dbReference>
<dbReference type="PANTHER" id="PTHR14217:SF39">
    <property type="entry name" value="INOSITOL-TETRAKISPHOSPHATE 1-KINASE 3"/>
    <property type="match status" value="1"/>
</dbReference>
<feature type="domain" description="Inositol-tetrakisphosphate 1-kinase N-terminal" evidence="14">
    <location>
        <begin position="14"/>
        <end position="93"/>
    </location>
</feature>
<evidence type="ECO:0000256" key="9">
    <source>
        <dbReference type="PIRNR" id="PIRNR038186"/>
    </source>
</evidence>
<feature type="binding site" evidence="11">
    <location>
        <position position="323"/>
    </location>
    <ligand>
        <name>Mg(2+)</name>
        <dbReference type="ChEBI" id="CHEBI:18420"/>
        <label>1</label>
    </ligand>
</feature>
<dbReference type="Proteomes" id="UP001485043">
    <property type="component" value="Unassembled WGS sequence"/>
</dbReference>
<evidence type="ECO:0000259" key="13">
    <source>
        <dbReference type="Pfam" id="PF05770"/>
    </source>
</evidence>
<gene>
    <name evidence="15" type="ORF">WJX84_009842</name>
</gene>
<feature type="binding site" evidence="10">
    <location>
        <position position="174"/>
    </location>
    <ligand>
        <name>1D-myo-inositol 1,3,4-trisphosphate</name>
        <dbReference type="ChEBI" id="CHEBI:58414"/>
    </ligand>
</feature>
<feature type="binding site" evidence="10">
    <location>
        <position position="99"/>
    </location>
    <ligand>
        <name>ATP</name>
        <dbReference type="ChEBI" id="CHEBI:30616"/>
    </ligand>
</feature>
<dbReference type="AlphaFoldDB" id="A0AAW1TH98"/>
<accession>A0AAW1TH98</accession>
<keyword evidence="8 9" id="KW-0460">Magnesium</keyword>
<feature type="binding site" evidence="10">
    <location>
        <position position="325"/>
    </location>
    <ligand>
        <name>1D-myo-inositol 1,3,4-trisphosphate</name>
        <dbReference type="ChEBI" id="CHEBI:58414"/>
    </ligand>
</feature>
<feature type="binding site" evidence="10">
    <location>
        <position position="22"/>
    </location>
    <ligand>
        <name>1D-myo-inositol 1,3,4-trisphosphate</name>
        <dbReference type="ChEBI" id="CHEBI:58414"/>
    </ligand>
</feature>
<dbReference type="EMBL" id="JALJOV010000036">
    <property type="protein sequence ID" value="KAK9868299.1"/>
    <property type="molecule type" value="Genomic_DNA"/>
</dbReference>
<feature type="binding site" evidence="11">
    <location>
        <position position="323"/>
    </location>
    <ligand>
        <name>Mg(2+)</name>
        <dbReference type="ChEBI" id="CHEBI:18420"/>
        <label>2</label>
    </ligand>
</feature>
<feature type="binding site" evidence="11">
    <location>
        <position position="325"/>
    </location>
    <ligand>
        <name>Mg(2+)</name>
        <dbReference type="ChEBI" id="CHEBI:18420"/>
        <label>2</label>
    </ligand>
</feature>
<dbReference type="GO" id="GO:0005524">
    <property type="term" value="F:ATP binding"/>
    <property type="evidence" value="ECO:0007669"/>
    <property type="project" value="UniProtKB-KW"/>
</dbReference>
<dbReference type="GO" id="GO:0000287">
    <property type="term" value="F:magnesium ion binding"/>
    <property type="evidence" value="ECO:0007669"/>
    <property type="project" value="InterPro"/>
</dbReference>
<protein>
    <recommendedName>
        <fullName evidence="9">Inositol-tetrakisphosphate 1-kinase</fullName>
        <ecNumber evidence="9">2.7.1.134</ecNumber>
    </recommendedName>
</protein>
<evidence type="ECO:0000256" key="6">
    <source>
        <dbReference type="ARBA" id="ARBA00022777"/>
    </source>
</evidence>
<dbReference type="SUPFAM" id="SSF56059">
    <property type="entry name" value="Glutathione synthetase ATP-binding domain-like"/>
    <property type="match status" value="1"/>
</dbReference>
<feature type="binding site" evidence="10">
    <location>
        <position position="329"/>
    </location>
    <ligand>
        <name>1D-myo-inositol 1,3,4-trisphosphate</name>
        <dbReference type="ChEBI" id="CHEBI:58414"/>
    </ligand>
</feature>
<dbReference type="PIRSF" id="PIRSF038186">
    <property type="entry name" value="ITPK"/>
    <property type="match status" value="1"/>
</dbReference>
<evidence type="ECO:0000256" key="3">
    <source>
        <dbReference type="ARBA" id="ARBA00022679"/>
    </source>
</evidence>
<dbReference type="GO" id="GO:0047325">
    <property type="term" value="F:inositol-3,4,5,6-tetrakisphosphate 1-kinase activity"/>
    <property type="evidence" value="ECO:0007669"/>
    <property type="project" value="UniProtKB-EC"/>
</dbReference>
<reference evidence="15 16" key="1">
    <citation type="journal article" date="2024" name="Nat. Commun.">
        <title>Phylogenomics reveals the evolutionary origins of lichenization in chlorophyte algae.</title>
        <authorList>
            <person name="Puginier C."/>
            <person name="Libourel C."/>
            <person name="Otte J."/>
            <person name="Skaloud P."/>
            <person name="Haon M."/>
            <person name="Grisel S."/>
            <person name="Petersen M."/>
            <person name="Berrin J.G."/>
            <person name="Delaux P.M."/>
            <person name="Dal Grande F."/>
            <person name="Keller J."/>
        </authorList>
    </citation>
    <scope>NUCLEOTIDE SEQUENCE [LARGE SCALE GENOMIC DNA]</scope>
    <source>
        <strain evidence="15 16">SAG 2523</strain>
    </source>
</reference>
<comment type="caution">
    <text evidence="15">The sequence shown here is derived from an EMBL/GenBank/DDBJ whole genome shotgun (WGS) entry which is preliminary data.</text>
</comment>
<keyword evidence="7 9" id="KW-0067">ATP-binding</keyword>
<dbReference type="InterPro" id="IPR041429">
    <property type="entry name" value="ITPK1_N"/>
</dbReference>
<feature type="binding site" evidence="11">
    <location>
        <position position="300"/>
    </location>
    <ligand>
        <name>Mg(2+)</name>
        <dbReference type="ChEBI" id="CHEBI:18420"/>
        <label>1</label>
    </ligand>
</feature>
<sequence length="397" mass="43216">MLPGSSQDTDKLTVGIALLPSKAKKHLKGSLLARAANAGIQIKVVDPDQPLEEQGPFDVVLHKVNRNKAWRGAFIQFQKRHPEVRVLDAFDAIKTLQCRETMLQPFDEGPIIVQDPSATEQTAPGSSLRCCAPVQIALHEGCTADMAVAAVDAAGMQVPLVGKPLWADGREGSHGLAIVHDEGAIRRLVSPARPGVPASPFGPPLMLQQYIDHGGCLFKVYVMGPIVVMARRPSLQIPVAEGDLTDGGLDGSLQSVARVSAFHSGTPSPSTSWGDPPHWLVEGLAQELRHRLHLHLFNFDLIRPRRHPVHGAQHRTSDYLVIDINYFPGYEKLPGYESMMVDFLQTLAADSRKPHDATFACPSHLKHAVSQTPSWSRRDESYKGQQKDDVGGHGCGS</sequence>
<comment type="cofactor">
    <cofactor evidence="9 11">
        <name>Mg(2+)</name>
        <dbReference type="ChEBI" id="CHEBI:18420"/>
    </cofactor>
    <text evidence="9 11">Binds 2 magnesium ions per subunit.</text>
</comment>
<feature type="domain" description="Inositol 1,3,4-trisphosphate 5/6-kinase ATP-grasp" evidence="13">
    <location>
        <begin position="129"/>
        <end position="345"/>
    </location>
</feature>
<keyword evidence="6 9" id="KW-0418">Kinase</keyword>
<proteinExistence type="inferred from homology"/>
<keyword evidence="4 9" id="KW-0479">Metal-binding</keyword>
<feature type="binding site" evidence="10">
    <location>
        <position position="234"/>
    </location>
    <ligand>
        <name>ATP</name>
        <dbReference type="ChEBI" id="CHEBI:30616"/>
    </ligand>
</feature>
<evidence type="ECO:0000256" key="10">
    <source>
        <dbReference type="PIRSR" id="PIRSR038186-1"/>
    </source>
</evidence>
<dbReference type="Pfam" id="PF05770">
    <property type="entry name" value="Ins134_P3_kin"/>
    <property type="match status" value="1"/>
</dbReference>
<evidence type="ECO:0000256" key="1">
    <source>
        <dbReference type="ARBA" id="ARBA00009601"/>
    </source>
</evidence>
<keyword evidence="16" id="KW-1185">Reference proteome</keyword>
<evidence type="ECO:0000256" key="2">
    <source>
        <dbReference type="ARBA" id="ARBA00011245"/>
    </source>
</evidence>